<gene>
    <name evidence="6" type="ORF">CYD53_10940</name>
</gene>
<evidence type="ECO:0000256" key="1">
    <source>
        <dbReference type="ARBA" id="ARBA00023015"/>
    </source>
</evidence>
<evidence type="ECO:0000259" key="5">
    <source>
        <dbReference type="PROSITE" id="PS01124"/>
    </source>
</evidence>
<dbReference type="InterPro" id="IPR003313">
    <property type="entry name" value="AraC-bd"/>
</dbReference>
<accession>A0A2S4M6I4</accession>
<dbReference type="PROSITE" id="PS00041">
    <property type="entry name" value="HTH_ARAC_FAMILY_1"/>
    <property type="match status" value="1"/>
</dbReference>
<dbReference type="Pfam" id="PF12833">
    <property type="entry name" value="HTH_18"/>
    <property type="match status" value="1"/>
</dbReference>
<dbReference type="PANTHER" id="PTHR46796:SF2">
    <property type="entry name" value="TRANSCRIPTIONAL REGULATORY PROTEIN"/>
    <property type="match status" value="1"/>
</dbReference>
<keyword evidence="3" id="KW-0010">Activator</keyword>
<organism evidence="6 7">
    <name type="scientific">Bosea psychrotolerans</name>
    <dbReference type="NCBI Taxonomy" id="1871628"/>
    <lineage>
        <taxon>Bacteria</taxon>
        <taxon>Pseudomonadati</taxon>
        <taxon>Pseudomonadota</taxon>
        <taxon>Alphaproteobacteria</taxon>
        <taxon>Hyphomicrobiales</taxon>
        <taxon>Boseaceae</taxon>
        <taxon>Bosea</taxon>
    </lineage>
</organism>
<dbReference type="AlphaFoldDB" id="A0A2S4M6I4"/>
<proteinExistence type="predicted"/>
<keyword evidence="4" id="KW-0804">Transcription</keyword>
<name>A0A2S4M6I4_9HYPH</name>
<keyword evidence="2" id="KW-0238">DNA-binding</keyword>
<dbReference type="InterPro" id="IPR009057">
    <property type="entry name" value="Homeodomain-like_sf"/>
</dbReference>
<evidence type="ECO:0000256" key="4">
    <source>
        <dbReference type="ARBA" id="ARBA00023163"/>
    </source>
</evidence>
<dbReference type="EMBL" id="PQFZ01000009">
    <property type="protein sequence ID" value="POR50333.1"/>
    <property type="molecule type" value="Genomic_DNA"/>
</dbReference>
<protein>
    <submittedName>
        <fullName evidence="6">AraC family transcriptional regulator</fullName>
    </submittedName>
</protein>
<dbReference type="SUPFAM" id="SSF51215">
    <property type="entry name" value="Regulatory protein AraC"/>
    <property type="match status" value="1"/>
</dbReference>
<dbReference type="RefSeq" id="WP_103719121.1">
    <property type="nucleotide sequence ID" value="NZ_PQFZ01000009.1"/>
</dbReference>
<dbReference type="Proteomes" id="UP000236919">
    <property type="component" value="Unassembled WGS sequence"/>
</dbReference>
<dbReference type="GO" id="GO:0043565">
    <property type="term" value="F:sequence-specific DNA binding"/>
    <property type="evidence" value="ECO:0007669"/>
    <property type="project" value="InterPro"/>
</dbReference>
<dbReference type="Gene3D" id="1.10.10.60">
    <property type="entry name" value="Homeodomain-like"/>
    <property type="match status" value="1"/>
</dbReference>
<reference evidence="6 7" key="1">
    <citation type="submission" date="2018-01" db="EMBL/GenBank/DDBJ databases">
        <title>Genomic Encyclopedia of Type Strains, Phase III (KMG-III): the genomes of soil and plant-associated and newly described type strains.</title>
        <authorList>
            <person name="Whitman W."/>
        </authorList>
    </citation>
    <scope>NUCLEOTIDE SEQUENCE [LARGE SCALE GENOMIC DNA]</scope>
    <source>
        <strain evidence="6 7">1131</strain>
    </source>
</reference>
<dbReference type="SMART" id="SM00342">
    <property type="entry name" value="HTH_ARAC"/>
    <property type="match status" value="1"/>
</dbReference>
<evidence type="ECO:0000256" key="3">
    <source>
        <dbReference type="ARBA" id="ARBA00023159"/>
    </source>
</evidence>
<dbReference type="PANTHER" id="PTHR46796">
    <property type="entry name" value="HTH-TYPE TRANSCRIPTIONAL ACTIVATOR RHAS-RELATED"/>
    <property type="match status" value="1"/>
</dbReference>
<dbReference type="Pfam" id="PF02311">
    <property type="entry name" value="AraC_binding"/>
    <property type="match status" value="1"/>
</dbReference>
<dbReference type="InterPro" id="IPR050204">
    <property type="entry name" value="AraC_XylS_family_regulators"/>
</dbReference>
<dbReference type="GO" id="GO:0003700">
    <property type="term" value="F:DNA-binding transcription factor activity"/>
    <property type="evidence" value="ECO:0007669"/>
    <property type="project" value="InterPro"/>
</dbReference>
<dbReference type="InterPro" id="IPR037923">
    <property type="entry name" value="HTH-like"/>
</dbReference>
<dbReference type="SUPFAM" id="SSF46689">
    <property type="entry name" value="Homeodomain-like"/>
    <property type="match status" value="2"/>
</dbReference>
<sequence>MARIDPLNVTHYWRDQRLDGLSLMRADFRTQHYAPHRHEAFVIAATEFGGSVFRSRGLVEQASASTLLAFNPAEPHSGGMGASRRWRYRSLYLEQAAIDAVARGLGIQAVPYFTRNLLPDLDLISRFLLLHGVLQDGRDVLRANELMISTFALLFTRHGSGGGRIEPAPRDRARLKTALDMIRARLNEALSLSDLSQTLALTQYQVISLFKRTTGLTPHAYVTQLRLDVACRRLAQGAGIADVAVDCGFYDQSALTRHFKRCFGLTPLQFAAATRS</sequence>
<keyword evidence="7" id="KW-1185">Reference proteome</keyword>
<evidence type="ECO:0000256" key="2">
    <source>
        <dbReference type="ARBA" id="ARBA00023125"/>
    </source>
</evidence>
<dbReference type="InterPro" id="IPR018062">
    <property type="entry name" value="HTH_AraC-typ_CS"/>
</dbReference>
<dbReference type="OrthoDB" id="110167at2"/>
<feature type="domain" description="HTH araC/xylS-type" evidence="5">
    <location>
        <begin position="176"/>
        <end position="273"/>
    </location>
</feature>
<dbReference type="PROSITE" id="PS01124">
    <property type="entry name" value="HTH_ARAC_FAMILY_2"/>
    <property type="match status" value="1"/>
</dbReference>
<evidence type="ECO:0000313" key="6">
    <source>
        <dbReference type="EMBL" id="POR50333.1"/>
    </source>
</evidence>
<keyword evidence="1" id="KW-0805">Transcription regulation</keyword>
<evidence type="ECO:0000313" key="7">
    <source>
        <dbReference type="Proteomes" id="UP000236919"/>
    </source>
</evidence>
<dbReference type="InterPro" id="IPR018060">
    <property type="entry name" value="HTH_AraC"/>
</dbReference>
<comment type="caution">
    <text evidence="6">The sequence shown here is derived from an EMBL/GenBank/DDBJ whole genome shotgun (WGS) entry which is preliminary data.</text>
</comment>